<keyword evidence="2" id="KW-0862">Zinc</keyword>
<dbReference type="PANTHER" id="PTHR30111">
    <property type="entry name" value="33 KDA CHAPERONIN"/>
    <property type="match status" value="1"/>
</dbReference>
<evidence type="ECO:0000313" key="6">
    <source>
        <dbReference type="EMBL" id="ASN06295.1"/>
    </source>
</evidence>
<evidence type="ECO:0000313" key="7">
    <source>
        <dbReference type="Proteomes" id="UP000204391"/>
    </source>
</evidence>
<evidence type="ECO:0000256" key="1">
    <source>
        <dbReference type="ARBA" id="ARBA00022490"/>
    </source>
</evidence>
<dbReference type="InterPro" id="IPR000397">
    <property type="entry name" value="Heat_shock_Hsp33"/>
</dbReference>
<dbReference type="PANTHER" id="PTHR30111:SF1">
    <property type="entry name" value="33 KDA CHAPERONIN"/>
    <property type="match status" value="1"/>
</dbReference>
<evidence type="ECO:0000256" key="3">
    <source>
        <dbReference type="ARBA" id="ARBA00023157"/>
    </source>
</evidence>
<evidence type="ECO:0008006" key="8">
    <source>
        <dbReference type="Google" id="ProtNLM"/>
    </source>
</evidence>
<evidence type="ECO:0000256" key="2">
    <source>
        <dbReference type="ARBA" id="ARBA00022833"/>
    </source>
</evidence>
<dbReference type="AlphaFoldDB" id="A0A221MF75"/>
<dbReference type="GO" id="GO:0042026">
    <property type="term" value="P:protein refolding"/>
    <property type="evidence" value="ECO:0007669"/>
    <property type="project" value="TreeGrafter"/>
</dbReference>
<organism evidence="6 7">
    <name type="scientific">Virgibacillus necropolis</name>
    <dbReference type="NCBI Taxonomy" id="163877"/>
    <lineage>
        <taxon>Bacteria</taxon>
        <taxon>Bacillati</taxon>
        <taxon>Bacillota</taxon>
        <taxon>Bacilli</taxon>
        <taxon>Bacillales</taxon>
        <taxon>Bacillaceae</taxon>
        <taxon>Virgibacillus</taxon>
    </lineage>
</organism>
<dbReference type="GO" id="GO:0044183">
    <property type="term" value="F:protein folding chaperone"/>
    <property type="evidence" value="ECO:0007669"/>
    <property type="project" value="TreeGrafter"/>
</dbReference>
<dbReference type="InterPro" id="IPR016154">
    <property type="entry name" value="Heat_shock_Hsp33_C"/>
</dbReference>
<dbReference type="GO" id="GO:0051082">
    <property type="term" value="F:unfolded protein binding"/>
    <property type="evidence" value="ECO:0007669"/>
    <property type="project" value="InterPro"/>
</dbReference>
<dbReference type="InterPro" id="IPR016153">
    <property type="entry name" value="Heat_shock_Hsp33_N"/>
</dbReference>
<dbReference type="SUPFAM" id="SSF118352">
    <property type="entry name" value="HSP33 redox switch-like"/>
    <property type="match status" value="1"/>
</dbReference>
<keyword evidence="1" id="KW-0963">Cytoplasm</keyword>
<dbReference type="PIRSF" id="PIRSF005261">
    <property type="entry name" value="Heat_shock_Hsp33"/>
    <property type="match status" value="1"/>
</dbReference>
<accession>A0A221MF75</accession>
<gene>
    <name evidence="6" type="ORF">CFK40_15345</name>
</gene>
<keyword evidence="7" id="KW-1185">Reference proteome</keyword>
<evidence type="ECO:0000256" key="4">
    <source>
        <dbReference type="ARBA" id="ARBA00023186"/>
    </source>
</evidence>
<reference evidence="6 7" key="1">
    <citation type="journal article" date="2003" name="Int. J. Syst. Evol. Microbiol.">
        <title>Virgibacillus carmonensis sp. nov., Virgibacillus necropolis sp. nov. and Virgibacillus picturae sp. nov., three novel species isolated from deteriorated mural paintings, transfer of the species of the genus salibacillus to Virgibacillus, as Virgibacillus marismortui comb. nov. and Virgibacillus salexigens comb. nov., and emended description of the genus Virgibacillus.</title>
        <authorList>
            <person name="Heyrman J."/>
            <person name="Logan N.A."/>
            <person name="Busse H.J."/>
            <person name="Balcaen A."/>
            <person name="Lebbe L."/>
            <person name="Rodriguez-Diaz M."/>
            <person name="Swings J."/>
            <person name="De Vos P."/>
        </authorList>
    </citation>
    <scope>NUCLEOTIDE SEQUENCE [LARGE SCALE GENOMIC DNA]</scope>
    <source>
        <strain evidence="6 7">LMG 19488</strain>
    </source>
</reference>
<dbReference type="SUPFAM" id="SSF64397">
    <property type="entry name" value="Hsp33 domain"/>
    <property type="match status" value="1"/>
</dbReference>
<keyword evidence="5" id="KW-0676">Redox-active center</keyword>
<dbReference type="EMBL" id="CP022437">
    <property type="protein sequence ID" value="ASN06295.1"/>
    <property type="molecule type" value="Genomic_DNA"/>
</dbReference>
<dbReference type="GO" id="GO:0005737">
    <property type="term" value="C:cytoplasm"/>
    <property type="evidence" value="ECO:0007669"/>
    <property type="project" value="InterPro"/>
</dbReference>
<dbReference type="Gene3D" id="3.90.1280.10">
    <property type="entry name" value="HSP33 redox switch-like"/>
    <property type="match status" value="1"/>
</dbReference>
<dbReference type="KEGG" id="vne:CFK40_15345"/>
<evidence type="ECO:0000256" key="5">
    <source>
        <dbReference type="ARBA" id="ARBA00023284"/>
    </source>
</evidence>
<dbReference type="Proteomes" id="UP000204391">
    <property type="component" value="Chromosome"/>
</dbReference>
<dbReference type="Gene3D" id="3.55.30.10">
    <property type="entry name" value="Hsp33 domain"/>
    <property type="match status" value="1"/>
</dbReference>
<protein>
    <recommendedName>
        <fullName evidence="8">Molecular chaperone Hsp33</fullName>
    </recommendedName>
</protein>
<sequence>MIYSVINGVTLRMGRMLHMKDTIIKTLVYDKQVRLFLLDNTAMMNEIIHLNQGNHRVLNVALGKLISGVSLLTATIKGEQRISVTVSMSNPAYKIFADIDAHGNVRGYANESLMHGIDEKSASVQDLIGKNASIRMIKGSNMNQFTGITDMPYQTIDDDLSHYFKQSEQVETFIETNLALNNENTVLGSYAMYAQLLPGAPVHLLHDIREILDTNSSFFQKQTNMDIQETQNELRNYFSDIEIIGQSQVQFSCGCSKEMFYGLLLSLDREDLMEAVDDDRSMDTCCHICGRTYLFQPDEIKSIL</sequence>
<keyword evidence="3" id="KW-1015">Disulfide bond</keyword>
<dbReference type="Pfam" id="PF01430">
    <property type="entry name" value="HSP33"/>
    <property type="match status" value="1"/>
</dbReference>
<proteinExistence type="predicted"/>
<name>A0A221MF75_9BACI</name>
<keyword evidence="4" id="KW-0143">Chaperone</keyword>